<evidence type="ECO:0000313" key="2">
    <source>
        <dbReference type="Proteomes" id="UP000632498"/>
    </source>
</evidence>
<name>A0A917BZU7_9PROT</name>
<dbReference type="AlphaFoldDB" id="A0A917BZU7"/>
<protein>
    <submittedName>
        <fullName evidence="1">Uncharacterized protein</fullName>
    </submittedName>
</protein>
<reference evidence="1" key="2">
    <citation type="submission" date="2020-09" db="EMBL/GenBank/DDBJ databases">
        <authorList>
            <person name="Sun Q."/>
            <person name="Zhou Y."/>
        </authorList>
    </citation>
    <scope>NUCLEOTIDE SEQUENCE</scope>
    <source>
        <strain evidence="1">CGMCC 1.15254</strain>
    </source>
</reference>
<evidence type="ECO:0000313" key="1">
    <source>
        <dbReference type="EMBL" id="GGF61183.1"/>
    </source>
</evidence>
<reference evidence="1" key="1">
    <citation type="journal article" date="2014" name="Int. J. Syst. Evol. Microbiol.">
        <title>Complete genome sequence of Corynebacterium casei LMG S-19264T (=DSM 44701T), isolated from a smear-ripened cheese.</title>
        <authorList>
            <consortium name="US DOE Joint Genome Institute (JGI-PGF)"/>
            <person name="Walter F."/>
            <person name="Albersmeier A."/>
            <person name="Kalinowski J."/>
            <person name="Ruckert C."/>
        </authorList>
    </citation>
    <scope>NUCLEOTIDE SEQUENCE</scope>
    <source>
        <strain evidence="1">CGMCC 1.15254</strain>
    </source>
</reference>
<accession>A0A917BZU7</accession>
<dbReference type="Proteomes" id="UP000632498">
    <property type="component" value="Unassembled WGS sequence"/>
</dbReference>
<dbReference type="RefSeq" id="WP_188663154.1">
    <property type="nucleotide sequence ID" value="NZ_BMHV01000008.1"/>
</dbReference>
<gene>
    <name evidence="1" type="ORF">GCM10011332_13760</name>
</gene>
<dbReference type="EMBL" id="BMHV01000008">
    <property type="protein sequence ID" value="GGF61183.1"/>
    <property type="molecule type" value="Genomic_DNA"/>
</dbReference>
<comment type="caution">
    <text evidence="1">The sequence shown here is derived from an EMBL/GenBank/DDBJ whole genome shotgun (WGS) entry which is preliminary data.</text>
</comment>
<sequence length="173" mass="19684">MTEGLSPEFAAYQEKVKGTNISEETLLATDYLNHFNEVVMMIDMLPDMPDCLDMVKEWQPKPYKDHFRDSTIADKDLAIEVYDHVPPLYKQAFEDTIALVDMNIFQAIVDAEEALATGDMEYLRFKVSESAQEIHRLQDRLSAIIHGTADLSGETENESQVTMDQSDIDALFN</sequence>
<keyword evidence="2" id="KW-1185">Reference proteome</keyword>
<organism evidence="1 2">
    <name type="scientific">Terasakiella brassicae</name>
    <dbReference type="NCBI Taxonomy" id="1634917"/>
    <lineage>
        <taxon>Bacteria</taxon>
        <taxon>Pseudomonadati</taxon>
        <taxon>Pseudomonadota</taxon>
        <taxon>Alphaproteobacteria</taxon>
        <taxon>Rhodospirillales</taxon>
        <taxon>Terasakiellaceae</taxon>
        <taxon>Terasakiella</taxon>
    </lineage>
</organism>
<proteinExistence type="predicted"/>